<proteinExistence type="predicted"/>
<dbReference type="EMBL" id="OOIL02004481">
    <property type="protein sequence ID" value="VFQ92217.1"/>
    <property type="molecule type" value="Genomic_DNA"/>
</dbReference>
<dbReference type="PROSITE" id="PS50102">
    <property type="entry name" value="RRM"/>
    <property type="match status" value="1"/>
</dbReference>
<comment type="subcellular location">
    <subcellularLocation>
        <location evidence="1">Nucleus</location>
    </subcellularLocation>
</comment>
<sequence>MGGSSRNNLAARTNFFGKRVRGAKSERESKQPPKKSKERSEDKEKTLGFADNLVQEVKGGVELLETMSEANLVPVKDTMEGLDETPHFVEGVSERKKTLIVDNISAQAKIPELINFFKDDGEVVRVRIFVNRKGSNLGFGSVEFASANEAKTAQEKKNGEYLRGEKITLGLAKTTPYPQIPRFCIESKVWYKDCF</sequence>
<dbReference type="PANTHER" id="PTHR13952">
    <property type="entry name" value="U1 SMALL NUCLEAR RIBONUCLEOPROTEIN 70 KD"/>
    <property type="match status" value="1"/>
</dbReference>
<dbReference type="GO" id="GO:0030619">
    <property type="term" value="F:U1 snRNA binding"/>
    <property type="evidence" value="ECO:0007669"/>
    <property type="project" value="TreeGrafter"/>
</dbReference>
<dbReference type="InterPro" id="IPR000504">
    <property type="entry name" value="RRM_dom"/>
</dbReference>
<dbReference type="InterPro" id="IPR051183">
    <property type="entry name" value="U1_U11-U12_snRNP_70-35kDa"/>
</dbReference>
<gene>
    <name evidence="6" type="ORF">CCAM_LOCUS33993</name>
</gene>
<dbReference type="GO" id="GO:0000398">
    <property type="term" value="P:mRNA splicing, via spliceosome"/>
    <property type="evidence" value="ECO:0007669"/>
    <property type="project" value="TreeGrafter"/>
</dbReference>
<dbReference type="Proteomes" id="UP000595140">
    <property type="component" value="Unassembled WGS sequence"/>
</dbReference>
<evidence type="ECO:0000256" key="2">
    <source>
        <dbReference type="ARBA" id="ARBA00023242"/>
    </source>
</evidence>
<evidence type="ECO:0000256" key="1">
    <source>
        <dbReference type="ARBA" id="ARBA00004123"/>
    </source>
</evidence>
<protein>
    <recommendedName>
        <fullName evidence="5">RRM domain-containing protein</fullName>
    </recommendedName>
</protein>
<evidence type="ECO:0000256" key="3">
    <source>
        <dbReference type="PROSITE-ProRule" id="PRU00176"/>
    </source>
</evidence>
<dbReference type="InterPro" id="IPR035979">
    <property type="entry name" value="RBD_domain_sf"/>
</dbReference>
<dbReference type="OrthoDB" id="1031179at2759"/>
<dbReference type="PANTHER" id="PTHR13952:SF21">
    <property type="entry name" value="POLYNUCLEOTIDE ADENYLYLTRANSFERASE DOMAIN_RNA RECOGNITION MOTIF PROTEIN-RELATED"/>
    <property type="match status" value="1"/>
</dbReference>
<dbReference type="GO" id="GO:0071011">
    <property type="term" value="C:precatalytic spliceosome"/>
    <property type="evidence" value="ECO:0007669"/>
    <property type="project" value="TreeGrafter"/>
</dbReference>
<dbReference type="Gene3D" id="3.30.70.330">
    <property type="match status" value="1"/>
</dbReference>
<reference evidence="6 7" key="1">
    <citation type="submission" date="2018-04" db="EMBL/GenBank/DDBJ databases">
        <authorList>
            <person name="Vogel A."/>
        </authorList>
    </citation>
    <scope>NUCLEOTIDE SEQUENCE [LARGE SCALE GENOMIC DNA]</scope>
</reference>
<dbReference type="GO" id="GO:0005685">
    <property type="term" value="C:U1 snRNP"/>
    <property type="evidence" value="ECO:0007669"/>
    <property type="project" value="TreeGrafter"/>
</dbReference>
<evidence type="ECO:0000313" key="6">
    <source>
        <dbReference type="EMBL" id="VFQ92217.1"/>
    </source>
</evidence>
<feature type="compositionally biased region" description="Polar residues" evidence="4">
    <location>
        <begin position="1"/>
        <end position="11"/>
    </location>
</feature>
<accession>A0A484MUU1</accession>
<evidence type="ECO:0000313" key="7">
    <source>
        <dbReference type="Proteomes" id="UP000595140"/>
    </source>
</evidence>
<evidence type="ECO:0000256" key="4">
    <source>
        <dbReference type="SAM" id="MobiDB-lite"/>
    </source>
</evidence>
<feature type="domain" description="RRM" evidence="5">
    <location>
        <begin position="97"/>
        <end position="174"/>
    </location>
</feature>
<dbReference type="InterPro" id="IPR012677">
    <property type="entry name" value="Nucleotide-bd_a/b_plait_sf"/>
</dbReference>
<organism evidence="6 7">
    <name type="scientific">Cuscuta campestris</name>
    <dbReference type="NCBI Taxonomy" id="132261"/>
    <lineage>
        <taxon>Eukaryota</taxon>
        <taxon>Viridiplantae</taxon>
        <taxon>Streptophyta</taxon>
        <taxon>Embryophyta</taxon>
        <taxon>Tracheophyta</taxon>
        <taxon>Spermatophyta</taxon>
        <taxon>Magnoliopsida</taxon>
        <taxon>eudicotyledons</taxon>
        <taxon>Gunneridae</taxon>
        <taxon>Pentapetalae</taxon>
        <taxon>asterids</taxon>
        <taxon>lamiids</taxon>
        <taxon>Solanales</taxon>
        <taxon>Convolvulaceae</taxon>
        <taxon>Cuscuteae</taxon>
        <taxon>Cuscuta</taxon>
        <taxon>Cuscuta subgen. Grammica</taxon>
        <taxon>Cuscuta sect. Cleistogrammica</taxon>
    </lineage>
</organism>
<dbReference type="AlphaFoldDB" id="A0A484MUU1"/>
<dbReference type="GO" id="GO:0003729">
    <property type="term" value="F:mRNA binding"/>
    <property type="evidence" value="ECO:0007669"/>
    <property type="project" value="TreeGrafter"/>
</dbReference>
<dbReference type="Pfam" id="PF00076">
    <property type="entry name" value="RRM_1"/>
    <property type="match status" value="1"/>
</dbReference>
<dbReference type="SMART" id="SM00360">
    <property type="entry name" value="RRM"/>
    <property type="match status" value="1"/>
</dbReference>
<dbReference type="GO" id="GO:0071004">
    <property type="term" value="C:U2-type prespliceosome"/>
    <property type="evidence" value="ECO:0007669"/>
    <property type="project" value="TreeGrafter"/>
</dbReference>
<dbReference type="SUPFAM" id="SSF54928">
    <property type="entry name" value="RNA-binding domain, RBD"/>
    <property type="match status" value="1"/>
</dbReference>
<name>A0A484MUU1_9ASTE</name>
<keyword evidence="3" id="KW-0694">RNA-binding</keyword>
<evidence type="ECO:0000259" key="5">
    <source>
        <dbReference type="PROSITE" id="PS50102"/>
    </source>
</evidence>
<feature type="region of interest" description="Disordered" evidence="4">
    <location>
        <begin position="1"/>
        <end position="46"/>
    </location>
</feature>
<keyword evidence="7" id="KW-1185">Reference proteome</keyword>
<keyword evidence="2" id="KW-0539">Nucleus</keyword>